<evidence type="ECO:0000313" key="2">
    <source>
        <dbReference type="EMBL" id="KAL2066583.1"/>
    </source>
</evidence>
<evidence type="ECO:0000256" key="1">
    <source>
        <dbReference type="SAM" id="MobiDB-lite"/>
    </source>
</evidence>
<gene>
    <name evidence="2" type="ORF">VTL71DRAFT_2654</name>
</gene>
<feature type="compositionally biased region" description="Polar residues" evidence="1">
    <location>
        <begin position="29"/>
        <end position="46"/>
    </location>
</feature>
<dbReference type="EMBL" id="JAZHXI010000011">
    <property type="protein sequence ID" value="KAL2066583.1"/>
    <property type="molecule type" value="Genomic_DNA"/>
</dbReference>
<accession>A0ABR4C9H9</accession>
<proteinExistence type="predicted"/>
<sequence length="81" mass="8915">MCPQPPLTFRNADFPSPSAASRREHHRTSAYNPTNPDSSSAVTDSSYPCRLPTSGLLETWNYTDSIVATGLRCLVLCARRT</sequence>
<comment type="caution">
    <text evidence="2">The sequence shown here is derived from an EMBL/GenBank/DDBJ whole genome shotgun (WGS) entry which is preliminary data.</text>
</comment>
<reference evidence="2 3" key="1">
    <citation type="journal article" date="2024" name="Commun. Biol.">
        <title>Comparative genomic analysis of thermophilic fungi reveals convergent evolutionary adaptations and gene losses.</title>
        <authorList>
            <person name="Steindorff A.S."/>
            <person name="Aguilar-Pontes M.V."/>
            <person name="Robinson A.J."/>
            <person name="Andreopoulos B."/>
            <person name="LaButti K."/>
            <person name="Kuo A."/>
            <person name="Mondo S."/>
            <person name="Riley R."/>
            <person name="Otillar R."/>
            <person name="Haridas S."/>
            <person name="Lipzen A."/>
            <person name="Grimwood J."/>
            <person name="Schmutz J."/>
            <person name="Clum A."/>
            <person name="Reid I.D."/>
            <person name="Moisan M.C."/>
            <person name="Butler G."/>
            <person name="Nguyen T.T.M."/>
            <person name="Dewar K."/>
            <person name="Conant G."/>
            <person name="Drula E."/>
            <person name="Henrissat B."/>
            <person name="Hansel C."/>
            <person name="Singer S."/>
            <person name="Hutchinson M.I."/>
            <person name="de Vries R.P."/>
            <person name="Natvig D.O."/>
            <person name="Powell A.J."/>
            <person name="Tsang A."/>
            <person name="Grigoriev I.V."/>
        </authorList>
    </citation>
    <scope>NUCLEOTIDE SEQUENCE [LARGE SCALE GENOMIC DNA]</scope>
    <source>
        <strain evidence="2 3">CBS 494.80</strain>
    </source>
</reference>
<dbReference type="Proteomes" id="UP001595075">
    <property type="component" value="Unassembled WGS sequence"/>
</dbReference>
<evidence type="ECO:0000313" key="3">
    <source>
        <dbReference type="Proteomes" id="UP001595075"/>
    </source>
</evidence>
<name>A0ABR4C9H9_9HELO</name>
<keyword evidence="3" id="KW-1185">Reference proteome</keyword>
<organism evidence="2 3">
    <name type="scientific">Oculimacula yallundae</name>
    <dbReference type="NCBI Taxonomy" id="86028"/>
    <lineage>
        <taxon>Eukaryota</taxon>
        <taxon>Fungi</taxon>
        <taxon>Dikarya</taxon>
        <taxon>Ascomycota</taxon>
        <taxon>Pezizomycotina</taxon>
        <taxon>Leotiomycetes</taxon>
        <taxon>Helotiales</taxon>
        <taxon>Ploettnerulaceae</taxon>
        <taxon>Oculimacula</taxon>
    </lineage>
</organism>
<protein>
    <submittedName>
        <fullName evidence="2">Uncharacterized protein</fullName>
    </submittedName>
</protein>
<feature type="region of interest" description="Disordered" evidence="1">
    <location>
        <begin position="1"/>
        <end position="46"/>
    </location>
</feature>